<keyword evidence="5" id="KW-0611">Plant defense</keyword>
<evidence type="ECO:0000313" key="8">
    <source>
        <dbReference type="Proteomes" id="UP000006591"/>
    </source>
</evidence>
<dbReference type="GO" id="GO:0000166">
    <property type="term" value="F:nucleotide binding"/>
    <property type="evidence" value="ECO:0007669"/>
    <property type="project" value="UniProtKB-KW"/>
</dbReference>
<dbReference type="OMA" id="PPAMENV"/>
<dbReference type="Proteomes" id="UP000006591">
    <property type="component" value="Chromosome 7"/>
</dbReference>
<dbReference type="InterPro" id="IPR038005">
    <property type="entry name" value="RX-like_CC"/>
</dbReference>
<protein>
    <recommendedName>
        <fullName evidence="6">Disease resistance N-terminal domain-containing protein</fullName>
    </recommendedName>
</protein>
<keyword evidence="3" id="KW-0677">Repeat</keyword>
<evidence type="ECO:0000259" key="6">
    <source>
        <dbReference type="Pfam" id="PF18052"/>
    </source>
</evidence>
<proteinExistence type="inferred from homology"/>
<dbReference type="PANTHER" id="PTHR19338:SF73">
    <property type="entry name" value="DISEASE RESISTANCE PROTEIN RGA2-LIKE"/>
    <property type="match status" value="1"/>
</dbReference>
<keyword evidence="8" id="KW-1185">Reference proteome</keyword>
<name>A0A0E0I175_ORYNI</name>
<dbReference type="Gene3D" id="1.20.5.4130">
    <property type="match status" value="1"/>
</dbReference>
<dbReference type="EnsemblPlants" id="ONIVA07G13900.1">
    <property type="protein sequence ID" value="ONIVA07G13900.1"/>
    <property type="gene ID" value="ONIVA07G13900"/>
</dbReference>
<evidence type="ECO:0000313" key="7">
    <source>
        <dbReference type="EnsemblPlants" id="ONIVA07G13900.1"/>
    </source>
</evidence>
<evidence type="ECO:0000256" key="4">
    <source>
        <dbReference type="ARBA" id="ARBA00022741"/>
    </source>
</evidence>
<sequence>MAEAIVGPLVGRLQELALGQARALVGVNADIQKLKDKLMWLQAFLREADAKRRAVSDEVTKVWVLQTRDAVFDAEDALDHYYLQLDKSRTTMLPRKPLAMENVGVDFPTDVLVVILSQLPTSSL</sequence>
<comment type="similarity">
    <text evidence="1">Belongs to the disease resistance NB-LRR family.</text>
</comment>
<dbReference type="Gramene" id="ONIVA07G13900.1">
    <property type="protein sequence ID" value="ONIVA07G13900.1"/>
    <property type="gene ID" value="ONIVA07G13900"/>
</dbReference>
<feature type="domain" description="Disease resistance N-terminal" evidence="6">
    <location>
        <begin position="5"/>
        <end position="89"/>
    </location>
</feature>
<reference evidence="7" key="1">
    <citation type="submission" date="2015-04" db="UniProtKB">
        <authorList>
            <consortium name="EnsemblPlants"/>
        </authorList>
    </citation>
    <scope>IDENTIFICATION</scope>
    <source>
        <strain evidence="7">SL10</strain>
    </source>
</reference>
<dbReference type="InterPro" id="IPR041118">
    <property type="entry name" value="Rx_N"/>
</dbReference>
<organism evidence="7">
    <name type="scientific">Oryza nivara</name>
    <name type="common">Indian wild rice</name>
    <name type="synonym">Oryza sativa f. spontanea</name>
    <dbReference type="NCBI Taxonomy" id="4536"/>
    <lineage>
        <taxon>Eukaryota</taxon>
        <taxon>Viridiplantae</taxon>
        <taxon>Streptophyta</taxon>
        <taxon>Embryophyta</taxon>
        <taxon>Tracheophyta</taxon>
        <taxon>Spermatophyta</taxon>
        <taxon>Magnoliopsida</taxon>
        <taxon>Liliopsida</taxon>
        <taxon>Poales</taxon>
        <taxon>Poaceae</taxon>
        <taxon>BOP clade</taxon>
        <taxon>Oryzoideae</taxon>
        <taxon>Oryzeae</taxon>
        <taxon>Oryzinae</taxon>
        <taxon>Oryza</taxon>
    </lineage>
</organism>
<dbReference type="HOGENOM" id="CLU_000837_29_3_1"/>
<keyword evidence="4" id="KW-0547">Nucleotide-binding</keyword>
<dbReference type="STRING" id="4536.A0A0E0I175"/>
<dbReference type="GO" id="GO:0006952">
    <property type="term" value="P:defense response"/>
    <property type="evidence" value="ECO:0007669"/>
    <property type="project" value="UniProtKB-KW"/>
</dbReference>
<accession>A0A0E0I175</accession>
<dbReference type="PANTHER" id="PTHR19338">
    <property type="entry name" value="TRANSLOCASE OF INNER MITOCHONDRIAL MEMBRANE 13 HOMOLOG"/>
    <property type="match status" value="1"/>
</dbReference>
<evidence type="ECO:0000256" key="2">
    <source>
        <dbReference type="ARBA" id="ARBA00022614"/>
    </source>
</evidence>
<dbReference type="CDD" id="cd14798">
    <property type="entry name" value="RX-CC_like"/>
    <property type="match status" value="1"/>
</dbReference>
<evidence type="ECO:0000256" key="1">
    <source>
        <dbReference type="ARBA" id="ARBA00008894"/>
    </source>
</evidence>
<reference evidence="7" key="2">
    <citation type="submission" date="2018-04" db="EMBL/GenBank/DDBJ databases">
        <title>OnivRS2 (Oryza nivara Reference Sequence Version 2).</title>
        <authorList>
            <person name="Zhang J."/>
            <person name="Kudrna D."/>
            <person name="Lee S."/>
            <person name="Talag J."/>
            <person name="Rajasekar S."/>
            <person name="Welchert J."/>
            <person name="Hsing Y.-I."/>
            <person name="Wing R.A."/>
        </authorList>
    </citation>
    <scope>NUCLEOTIDE SEQUENCE [LARGE SCALE GENOMIC DNA]</scope>
    <source>
        <strain evidence="7">SL10</strain>
    </source>
</reference>
<keyword evidence="2" id="KW-0433">Leucine-rich repeat</keyword>
<dbReference type="Pfam" id="PF18052">
    <property type="entry name" value="Rx_N"/>
    <property type="match status" value="1"/>
</dbReference>
<evidence type="ECO:0000256" key="5">
    <source>
        <dbReference type="ARBA" id="ARBA00022821"/>
    </source>
</evidence>
<evidence type="ECO:0000256" key="3">
    <source>
        <dbReference type="ARBA" id="ARBA00022737"/>
    </source>
</evidence>
<dbReference type="AlphaFoldDB" id="A0A0E0I175"/>